<dbReference type="PROSITE" id="PS50156">
    <property type="entry name" value="SSD"/>
    <property type="match status" value="1"/>
</dbReference>
<feature type="transmembrane region" description="Helical" evidence="7">
    <location>
        <begin position="12"/>
        <end position="28"/>
    </location>
</feature>
<evidence type="ECO:0000256" key="2">
    <source>
        <dbReference type="ARBA" id="ARBA00010157"/>
    </source>
</evidence>
<gene>
    <name evidence="9" type="primary">mmpL2</name>
    <name evidence="9" type="ORF">DDT42_01159</name>
</gene>
<comment type="subcellular location">
    <subcellularLocation>
        <location evidence="1">Cell membrane</location>
        <topology evidence="1">Multi-pass membrane protein</topology>
    </subcellularLocation>
</comment>
<evidence type="ECO:0000313" key="9">
    <source>
        <dbReference type="EMBL" id="MBT9145289.1"/>
    </source>
</evidence>
<feature type="transmembrane region" description="Helical" evidence="7">
    <location>
        <begin position="298"/>
        <end position="320"/>
    </location>
</feature>
<keyword evidence="3" id="KW-1003">Cell membrane</keyword>
<feature type="transmembrane region" description="Helical" evidence="7">
    <location>
        <begin position="202"/>
        <end position="235"/>
    </location>
</feature>
<dbReference type="InterPro" id="IPR004869">
    <property type="entry name" value="MMPL_dom"/>
</dbReference>
<evidence type="ECO:0000259" key="8">
    <source>
        <dbReference type="PROSITE" id="PS50156"/>
    </source>
</evidence>
<evidence type="ECO:0000256" key="7">
    <source>
        <dbReference type="SAM" id="Phobius"/>
    </source>
</evidence>
<organism evidence="9 10">
    <name type="scientific">Psychracetigena formicireducens</name>
    <dbReference type="NCBI Taxonomy" id="2986056"/>
    <lineage>
        <taxon>Bacteria</taxon>
        <taxon>Bacillati</taxon>
        <taxon>Candidatus Lithacetigenota</taxon>
        <taxon>Candidatus Psychracetigena</taxon>
    </lineage>
</organism>
<evidence type="ECO:0000256" key="5">
    <source>
        <dbReference type="ARBA" id="ARBA00022989"/>
    </source>
</evidence>
<evidence type="ECO:0000256" key="6">
    <source>
        <dbReference type="ARBA" id="ARBA00023136"/>
    </source>
</evidence>
<dbReference type="GO" id="GO:0005886">
    <property type="term" value="C:plasma membrane"/>
    <property type="evidence" value="ECO:0007669"/>
    <property type="project" value="UniProtKB-SubCell"/>
</dbReference>
<keyword evidence="5 7" id="KW-1133">Transmembrane helix</keyword>
<feature type="domain" description="SSD" evidence="8">
    <location>
        <begin position="220"/>
        <end position="349"/>
    </location>
</feature>
<protein>
    <submittedName>
        <fullName evidence="9">Transport protein MmpL2</fullName>
    </submittedName>
</protein>
<dbReference type="InterPro" id="IPR000731">
    <property type="entry name" value="SSD"/>
</dbReference>
<feature type="transmembrane region" description="Helical" evidence="7">
    <location>
        <begin position="332"/>
        <end position="354"/>
    </location>
</feature>
<dbReference type="PANTHER" id="PTHR33406:SF6">
    <property type="entry name" value="MEMBRANE PROTEIN YDGH-RELATED"/>
    <property type="match status" value="1"/>
</dbReference>
<feature type="transmembrane region" description="Helical" evidence="7">
    <location>
        <begin position="241"/>
        <end position="270"/>
    </location>
</feature>
<dbReference type="AlphaFoldDB" id="A0A9E2F1B9"/>
<reference evidence="9 10" key="1">
    <citation type="journal article" date="2021" name="bioRxiv">
        <title>Unique metabolic strategies in Hadean analogues reveal hints for primordial physiology.</title>
        <authorList>
            <person name="Nobu M.K."/>
            <person name="Nakai R."/>
            <person name="Tamazawa S."/>
            <person name="Mori H."/>
            <person name="Toyoda A."/>
            <person name="Ijiri A."/>
            <person name="Suzuki S."/>
            <person name="Kurokawa K."/>
            <person name="Kamagata Y."/>
            <person name="Tamaki H."/>
        </authorList>
    </citation>
    <scope>NUCLEOTIDE SEQUENCE [LARGE SCALE GENOMIC DNA]</scope>
    <source>
        <strain evidence="9">BS525</strain>
    </source>
</reference>
<keyword evidence="6 7" id="KW-0472">Membrane</keyword>
<comment type="similarity">
    <text evidence="2">Belongs to the resistance-nodulation-cell division (RND) (TC 2.A.6) family. MmpL subfamily.</text>
</comment>
<sequence>MAKLIVKYHKAILIFTLLISIIPIYGFFRVSIEIAPLYEYLPKEFESIQGRELFTELMPQAVPPDAFILITSDKLLNIETLSFIGKFSEEIRKVKGVDGVVAITDFLPAKEAIFYPDALPQEITDRFLSENLKSTVVYIDIPVDKQEGKIQTYRSVINNIREVINRLETEKPEGVKTYLSGLAGLYRDVIEVTEEDRQNIDLIAITTIGIALVSVLLSLWMPVAVGLVVGLAILWNLGLCYWWPGTMTILVFMGTVSIQLGVTVDYGIFISSRYREERTKNEDNKIAMEVALSKVSRAIMGASITTILGFGSLSVARLGVISEFGLVIARGILLSLLMAMFVFPSILLISNGLVERLSLRGFKDRR</sequence>
<evidence type="ECO:0000256" key="1">
    <source>
        <dbReference type="ARBA" id="ARBA00004651"/>
    </source>
</evidence>
<dbReference type="Proteomes" id="UP000811545">
    <property type="component" value="Unassembled WGS sequence"/>
</dbReference>
<accession>A0A9E2F1B9</accession>
<name>A0A9E2F1B9_PSYF1</name>
<keyword evidence="4 7" id="KW-0812">Transmembrane</keyword>
<dbReference type="SUPFAM" id="SSF82866">
    <property type="entry name" value="Multidrug efflux transporter AcrB transmembrane domain"/>
    <property type="match status" value="1"/>
</dbReference>
<comment type="caution">
    <text evidence="9">The sequence shown here is derived from an EMBL/GenBank/DDBJ whole genome shotgun (WGS) entry which is preliminary data.</text>
</comment>
<proteinExistence type="inferred from homology"/>
<evidence type="ECO:0000256" key="3">
    <source>
        <dbReference type="ARBA" id="ARBA00022475"/>
    </source>
</evidence>
<evidence type="ECO:0000313" key="10">
    <source>
        <dbReference type="Proteomes" id="UP000811545"/>
    </source>
</evidence>
<dbReference type="Gene3D" id="1.20.1640.10">
    <property type="entry name" value="Multidrug efflux transporter AcrB transmembrane domain"/>
    <property type="match status" value="1"/>
</dbReference>
<dbReference type="EMBL" id="QLTW01000070">
    <property type="protein sequence ID" value="MBT9145289.1"/>
    <property type="molecule type" value="Genomic_DNA"/>
</dbReference>
<evidence type="ECO:0000256" key="4">
    <source>
        <dbReference type="ARBA" id="ARBA00022692"/>
    </source>
</evidence>
<dbReference type="Pfam" id="PF03176">
    <property type="entry name" value="MMPL"/>
    <property type="match status" value="1"/>
</dbReference>
<dbReference type="PANTHER" id="PTHR33406">
    <property type="entry name" value="MEMBRANE PROTEIN MJ1562-RELATED"/>
    <property type="match status" value="1"/>
</dbReference>
<dbReference type="InterPro" id="IPR050545">
    <property type="entry name" value="Mycobact_MmpL"/>
</dbReference>